<feature type="domain" description="GMPS ATP-PPase" evidence="11">
    <location>
        <begin position="201"/>
        <end position="390"/>
    </location>
</feature>
<dbReference type="InterPro" id="IPR022955">
    <property type="entry name" value="GMP_synthase"/>
</dbReference>
<evidence type="ECO:0000256" key="5">
    <source>
        <dbReference type="ARBA" id="ARBA00022749"/>
    </source>
</evidence>
<dbReference type="GO" id="GO:0003922">
    <property type="term" value="F:GMP synthase (glutamine-hydrolyzing) activity"/>
    <property type="evidence" value="ECO:0007669"/>
    <property type="project" value="UniProtKB-EC"/>
</dbReference>
<dbReference type="InterPro" id="IPR022310">
    <property type="entry name" value="NAD/GMP_synthase"/>
</dbReference>
<dbReference type="InterPro" id="IPR017926">
    <property type="entry name" value="GATASE"/>
</dbReference>
<evidence type="ECO:0000313" key="12">
    <source>
        <dbReference type="EMBL" id="CAH1850120.1"/>
    </source>
</evidence>
<evidence type="ECO:0000313" key="13">
    <source>
        <dbReference type="Proteomes" id="UP000838102"/>
    </source>
</evidence>
<name>A0ABN8HDY3_9LACO</name>
<gene>
    <name evidence="9 12" type="primary">guaA</name>
    <name evidence="12" type="ORF">LMG032447_00068</name>
</gene>
<keyword evidence="5 9" id="KW-0332">GMP biosynthesis</keyword>
<dbReference type="CDD" id="cd01742">
    <property type="entry name" value="GATase1_GMP_Synthase"/>
    <property type="match status" value="1"/>
</dbReference>
<accession>A0ABN8HDY3</accession>
<keyword evidence="13" id="KW-1185">Reference proteome</keyword>
<dbReference type="PRINTS" id="PR00099">
    <property type="entry name" value="CPSGATASE"/>
</dbReference>
<feature type="binding site" evidence="10">
    <location>
        <begin position="228"/>
        <end position="234"/>
    </location>
    <ligand>
        <name>ATP</name>
        <dbReference type="ChEBI" id="CHEBI:30616"/>
    </ligand>
</feature>
<evidence type="ECO:0000256" key="9">
    <source>
        <dbReference type="HAMAP-Rule" id="MF_00344"/>
    </source>
</evidence>
<dbReference type="EMBL" id="CAKOEU010000001">
    <property type="protein sequence ID" value="CAH1850120.1"/>
    <property type="molecule type" value="Genomic_DNA"/>
</dbReference>
<dbReference type="PANTHER" id="PTHR11922:SF2">
    <property type="entry name" value="GMP SYNTHASE [GLUTAMINE-HYDROLYZING]"/>
    <property type="match status" value="1"/>
</dbReference>
<dbReference type="PRINTS" id="PR00097">
    <property type="entry name" value="ANTSNTHASEII"/>
</dbReference>
<dbReference type="NCBIfam" id="TIGR00884">
    <property type="entry name" value="guaA_Cterm"/>
    <property type="match status" value="1"/>
</dbReference>
<dbReference type="PRINTS" id="PR00096">
    <property type="entry name" value="GATASE"/>
</dbReference>
<evidence type="ECO:0000256" key="6">
    <source>
        <dbReference type="ARBA" id="ARBA00022755"/>
    </source>
</evidence>
<feature type="active site" evidence="9">
    <location>
        <position position="174"/>
    </location>
</feature>
<dbReference type="Pfam" id="PF02540">
    <property type="entry name" value="NAD_synthase"/>
    <property type="match status" value="1"/>
</dbReference>
<keyword evidence="4 9" id="KW-0547">Nucleotide-binding</keyword>
<dbReference type="PROSITE" id="PS51553">
    <property type="entry name" value="GMPS_ATP_PPASE"/>
    <property type="match status" value="1"/>
</dbReference>
<dbReference type="SUPFAM" id="SSF52317">
    <property type="entry name" value="Class I glutamine amidotransferase-like"/>
    <property type="match status" value="1"/>
</dbReference>
<protein>
    <recommendedName>
        <fullName evidence="9">GMP synthase [glutamine-hydrolyzing]</fullName>
        <ecNumber evidence="9">6.3.5.2</ecNumber>
    </recommendedName>
    <alternativeName>
        <fullName evidence="9">GMP synthetase</fullName>
    </alternativeName>
    <alternativeName>
        <fullName evidence="9">Glutamine amidotransferase</fullName>
    </alternativeName>
</protein>
<evidence type="ECO:0000256" key="8">
    <source>
        <dbReference type="ARBA" id="ARBA00022962"/>
    </source>
</evidence>
<dbReference type="EC" id="6.3.5.2" evidence="9"/>
<sequence length="515" mass="56980">MVQDTLDKVLVLDYGSQYNQLITRRIREMGVFSELKSSKMTLDEVKAYQPKAIILSGGPKSVYDEDAFTIDPEIFKLGIPVLGVCYGMQLMAQDLGGKVEANPGNGEFGQTEITLSDDSSALFADTPKQQIILMSHSDNVTQLPDNFVVAAGSQKTPIAAIANDADRLYGVQFHSETTLSEYGKQILKNFVINIAGAQANWTMDGFIDEQIANIRAQVGDRKVLLGLSGGVDSSVVGVLLHRAIGDQLTSIFVDHGLLRKNEAQQVMEMLGGKFGLNIIKVDAQDRFLGKLAGVTDPEQKRKIIGNEFIQVFNDEATKLNGIDFLAQGTLYTDVIESGTDTAQTIKSHHNVGGLPEDMQFQLIEPLNTLFKDEVRELGEKLGMPHEMVWRQPFPGPGLGIRIMGDITEDKLKIVRDSDWILRDEIAKAGLEGDVWQYFTILTNVRSVGVMGDYRTYDHTVAIRAITSVDGMTADFARLPWELLQKISSRIVNEVDHVNRIVYDITAKPPATVEWE</sequence>
<comment type="catalytic activity">
    <reaction evidence="9">
        <text>XMP + L-glutamine + ATP + H2O = GMP + L-glutamate + AMP + diphosphate + 2 H(+)</text>
        <dbReference type="Rhea" id="RHEA:11680"/>
        <dbReference type="ChEBI" id="CHEBI:15377"/>
        <dbReference type="ChEBI" id="CHEBI:15378"/>
        <dbReference type="ChEBI" id="CHEBI:29985"/>
        <dbReference type="ChEBI" id="CHEBI:30616"/>
        <dbReference type="ChEBI" id="CHEBI:33019"/>
        <dbReference type="ChEBI" id="CHEBI:57464"/>
        <dbReference type="ChEBI" id="CHEBI:58115"/>
        <dbReference type="ChEBI" id="CHEBI:58359"/>
        <dbReference type="ChEBI" id="CHEBI:456215"/>
        <dbReference type="EC" id="6.3.5.2"/>
    </reaction>
</comment>
<organism evidence="12 13">
    <name type="scientific">Convivina praedatoris</name>
    <dbReference type="NCBI Taxonomy" id="2880963"/>
    <lineage>
        <taxon>Bacteria</taxon>
        <taxon>Bacillati</taxon>
        <taxon>Bacillota</taxon>
        <taxon>Bacilli</taxon>
        <taxon>Lactobacillales</taxon>
        <taxon>Lactobacillaceae</taxon>
        <taxon>Convivina</taxon>
    </lineage>
</organism>
<feature type="active site" description="Nucleophile" evidence="9">
    <location>
        <position position="85"/>
    </location>
</feature>
<dbReference type="Gene3D" id="3.40.50.620">
    <property type="entry name" value="HUPs"/>
    <property type="match status" value="1"/>
</dbReference>
<comment type="subunit">
    <text evidence="9">Homodimer.</text>
</comment>
<keyword evidence="3 9" id="KW-0436">Ligase</keyword>
<dbReference type="Pfam" id="PF00117">
    <property type="entry name" value="GATase"/>
    <property type="match status" value="1"/>
</dbReference>
<dbReference type="CDD" id="cd01997">
    <property type="entry name" value="GMP_synthase_C"/>
    <property type="match status" value="1"/>
</dbReference>
<dbReference type="HAMAP" id="MF_00344">
    <property type="entry name" value="GMP_synthase"/>
    <property type="match status" value="1"/>
</dbReference>
<evidence type="ECO:0000256" key="3">
    <source>
        <dbReference type="ARBA" id="ARBA00022598"/>
    </source>
</evidence>
<dbReference type="InterPro" id="IPR025777">
    <property type="entry name" value="GMPS_ATP_PPase_dom"/>
</dbReference>
<evidence type="ECO:0000256" key="4">
    <source>
        <dbReference type="ARBA" id="ARBA00022741"/>
    </source>
</evidence>
<dbReference type="PROSITE" id="PS51273">
    <property type="entry name" value="GATASE_TYPE_1"/>
    <property type="match status" value="1"/>
</dbReference>
<feature type="active site" evidence="9">
    <location>
        <position position="176"/>
    </location>
</feature>
<dbReference type="InterPro" id="IPR014729">
    <property type="entry name" value="Rossmann-like_a/b/a_fold"/>
</dbReference>
<evidence type="ECO:0000256" key="1">
    <source>
        <dbReference type="ARBA" id="ARBA00002332"/>
    </source>
</evidence>
<dbReference type="InterPro" id="IPR004739">
    <property type="entry name" value="GMP_synth_GATase"/>
</dbReference>
<evidence type="ECO:0000259" key="11">
    <source>
        <dbReference type="PROSITE" id="PS51553"/>
    </source>
</evidence>
<keyword evidence="6 9" id="KW-0658">Purine biosynthesis</keyword>
<dbReference type="Pfam" id="PF00958">
    <property type="entry name" value="GMP_synt_C"/>
    <property type="match status" value="1"/>
</dbReference>
<comment type="caution">
    <text evidence="12">The sequence shown here is derived from an EMBL/GenBank/DDBJ whole genome shotgun (WGS) entry which is preliminary data.</text>
</comment>
<comment type="pathway">
    <text evidence="2 9">Purine metabolism; GMP biosynthesis; GMP from XMP (L-Gln route): step 1/1.</text>
</comment>
<dbReference type="NCBIfam" id="NF000848">
    <property type="entry name" value="PRK00074.1"/>
    <property type="match status" value="1"/>
</dbReference>
<dbReference type="InterPro" id="IPR001674">
    <property type="entry name" value="GMP_synth_C"/>
</dbReference>
<dbReference type="Proteomes" id="UP000838102">
    <property type="component" value="Unassembled WGS sequence"/>
</dbReference>
<keyword evidence="8 9" id="KW-0315">Glutamine amidotransferase</keyword>
<dbReference type="SUPFAM" id="SSF54810">
    <property type="entry name" value="GMP synthetase C-terminal dimerisation domain"/>
    <property type="match status" value="1"/>
</dbReference>
<evidence type="ECO:0000256" key="10">
    <source>
        <dbReference type="PROSITE-ProRule" id="PRU00886"/>
    </source>
</evidence>
<dbReference type="NCBIfam" id="TIGR00888">
    <property type="entry name" value="guaA_Nterm"/>
    <property type="match status" value="1"/>
</dbReference>
<dbReference type="RefSeq" id="WP_248705541.1">
    <property type="nucleotide sequence ID" value="NZ_CAKOET010000001.1"/>
</dbReference>
<comment type="function">
    <text evidence="1 9">Catalyzes the synthesis of GMP from XMP.</text>
</comment>
<dbReference type="SUPFAM" id="SSF52402">
    <property type="entry name" value="Adenine nucleotide alpha hydrolases-like"/>
    <property type="match status" value="1"/>
</dbReference>
<dbReference type="InterPro" id="IPR029062">
    <property type="entry name" value="Class_I_gatase-like"/>
</dbReference>
<proteinExistence type="inferred from homology"/>
<keyword evidence="7 9" id="KW-0067">ATP-binding</keyword>
<dbReference type="PANTHER" id="PTHR11922">
    <property type="entry name" value="GMP SYNTHASE-RELATED"/>
    <property type="match status" value="1"/>
</dbReference>
<dbReference type="Gene3D" id="3.40.50.880">
    <property type="match status" value="1"/>
</dbReference>
<evidence type="ECO:0000256" key="7">
    <source>
        <dbReference type="ARBA" id="ARBA00022840"/>
    </source>
</evidence>
<reference evidence="12" key="1">
    <citation type="submission" date="2022-03" db="EMBL/GenBank/DDBJ databases">
        <authorList>
            <person name="Hettiarachchi G."/>
        </authorList>
    </citation>
    <scope>NUCLEOTIDE SEQUENCE</scope>
    <source>
        <strain evidence="12">LMG 32447</strain>
    </source>
</reference>
<evidence type="ECO:0000256" key="2">
    <source>
        <dbReference type="ARBA" id="ARBA00005153"/>
    </source>
</evidence>
<dbReference type="Gene3D" id="3.30.300.10">
    <property type="match status" value="1"/>
</dbReference>